<evidence type="ECO:0000256" key="1">
    <source>
        <dbReference type="SAM" id="Phobius"/>
    </source>
</evidence>
<dbReference type="RefSeq" id="WP_168163185.1">
    <property type="nucleotide sequence ID" value="NZ_CAJHLJ010000011.1"/>
</dbReference>
<dbReference type="Proteomes" id="UP001069047">
    <property type="component" value="Unassembled WGS sequence"/>
</dbReference>
<dbReference type="EMBL" id="JAOTMY010000006">
    <property type="protein sequence ID" value="MCY3088215.1"/>
    <property type="molecule type" value="Genomic_DNA"/>
</dbReference>
<name>A0A9Q4H418_9LACT</name>
<reference evidence="3 4" key="1">
    <citation type="journal article" date="2020" name="J. Bacteriol.">
        <title>Aerococcus urinae Isolated from Women with Lower Urinary Tract Symptoms: In Vitro Aggregation and Genome Analysis.</title>
        <authorList>
            <person name="Hilt E.E."/>
            <person name="Putonti C."/>
            <person name="Thomas-White K."/>
            <person name="Lewis A.L."/>
            <person name="Visick K.L."/>
            <person name="Gilbert N.M."/>
            <person name="Wolfe A.J."/>
        </authorList>
    </citation>
    <scope>NUCLEOTIDE SEQUENCE [LARGE SCALE GENOMIC DNA]</scope>
    <source>
        <strain evidence="3 4">UMB1016</strain>
    </source>
</reference>
<dbReference type="Proteomes" id="UP000250354">
    <property type="component" value="Chromosome"/>
</dbReference>
<feature type="transmembrane region" description="Helical" evidence="1">
    <location>
        <begin position="30"/>
        <end position="47"/>
    </location>
</feature>
<evidence type="ECO:0000313" key="2">
    <source>
        <dbReference type="EMBL" id="MCY3088215.1"/>
    </source>
</evidence>
<evidence type="ECO:0000313" key="5">
    <source>
        <dbReference type="Proteomes" id="UP001069047"/>
    </source>
</evidence>
<reference evidence="2" key="2">
    <citation type="submission" date="2022-09" db="EMBL/GenBank/DDBJ databases">
        <title>Aerococcus urinae taxonomy study.</title>
        <authorList>
            <person name="Christensen J."/>
            <person name="Senneby E."/>
        </authorList>
    </citation>
    <scope>NUCLEOTIDE SEQUENCE</scope>
    <source>
        <strain evidence="2">LUND-41-B12</strain>
    </source>
</reference>
<evidence type="ECO:0000313" key="3">
    <source>
        <dbReference type="EMBL" id="WWC54560.1"/>
    </source>
</evidence>
<protein>
    <submittedName>
        <fullName evidence="2">Uncharacterized protein</fullName>
    </submittedName>
</protein>
<keyword evidence="1" id="KW-0472">Membrane</keyword>
<sequence>MRQWLKDFIVAILAILLFQLRGFLVSFGMVIPLLLCATLAVLVMALYESVKD</sequence>
<dbReference type="AlphaFoldDB" id="A0A9Q4H418"/>
<dbReference type="GeneID" id="86859152"/>
<gene>
    <name evidence="3" type="ORF">DBT44_0009300</name>
    <name evidence="2" type="ORF">ODY61_08850</name>
</gene>
<evidence type="ECO:0000313" key="4">
    <source>
        <dbReference type="Proteomes" id="UP000250354"/>
    </source>
</evidence>
<keyword evidence="1" id="KW-1133">Transmembrane helix</keyword>
<dbReference type="EMBL" id="CP145132">
    <property type="protein sequence ID" value="WWC54560.1"/>
    <property type="molecule type" value="Genomic_DNA"/>
</dbReference>
<keyword evidence="4" id="KW-1185">Reference proteome</keyword>
<accession>A0A9Q4H418</accession>
<proteinExistence type="predicted"/>
<reference evidence="3" key="3">
    <citation type="submission" date="2024-02" db="EMBL/GenBank/DDBJ databases">
        <authorList>
            <person name="Choi B."/>
        </authorList>
    </citation>
    <scope>NUCLEOTIDE SEQUENCE</scope>
    <source>
        <strain evidence="3">UMB1016</strain>
    </source>
</reference>
<keyword evidence="1" id="KW-0812">Transmembrane</keyword>
<organism evidence="2 5">
    <name type="scientific">Aerococcus mictus</name>
    <dbReference type="NCBI Taxonomy" id="2976810"/>
    <lineage>
        <taxon>Bacteria</taxon>
        <taxon>Bacillati</taxon>
        <taxon>Bacillota</taxon>
        <taxon>Bacilli</taxon>
        <taxon>Lactobacillales</taxon>
        <taxon>Aerococcaceae</taxon>
        <taxon>Aerococcus</taxon>
    </lineage>
</organism>